<comment type="caution">
    <text evidence="1">The sequence shown here is derived from an EMBL/GenBank/DDBJ whole genome shotgun (WGS) entry which is preliminary data.</text>
</comment>
<protein>
    <submittedName>
        <fullName evidence="1">Uncharacterized protein</fullName>
    </submittedName>
</protein>
<name>A0AAD9XHG0_9ROSI</name>
<evidence type="ECO:0000313" key="1">
    <source>
        <dbReference type="EMBL" id="KAK2659078.1"/>
    </source>
</evidence>
<gene>
    <name evidence="1" type="ORF">Ddye_005611</name>
</gene>
<dbReference type="Proteomes" id="UP001280121">
    <property type="component" value="Unassembled WGS sequence"/>
</dbReference>
<dbReference type="EMBL" id="JANJYI010000002">
    <property type="protein sequence ID" value="KAK2659078.1"/>
    <property type="molecule type" value="Genomic_DNA"/>
</dbReference>
<reference evidence="1" key="1">
    <citation type="journal article" date="2023" name="Plant J.">
        <title>Genome sequences and population genomics provide insights into the demographic history, inbreeding, and mutation load of two 'living fossil' tree species of Dipteronia.</title>
        <authorList>
            <person name="Feng Y."/>
            <person name="Comes H.P."/>
            <person name="Chen J."/>
            <person name="Zhu S."/>
            <person name="Lu R."/>
            <person name="Zhang X."/>
            <person name="Li P."/>
            <person name="Qiu J."/>
            <person name="Olsen K.M."/>
            <person name="Qiu Y."/>
        </authorList>
    </citation>
    <scope>NUCLEOTIDE SEQUENCE</scope>
    <source>
        <strain evidence="1">KIB01</strain>
    </source>
</reference>
<proteinExistence type="predicted"/>
<organism evidence="1 2">
    <name type="scientific">Dipteronia dyeriana</name>
    <dbReference type="NCBI Taxonomy" id="168575"/>
    <lineage>
        <taxon>Eukaryota</taxon>
        <taxon>Viridiplantae</taxon>
        <taxon>Streptophyta</taxon>
        <taxon>Embryophyta</taxon>
        <taxon>Tracheophyta</taxon>
        <taxon>Spermatophyta</taxon>
        <taxon>Magnoliopsida</taxon>
        <taxon>eudicotyledons</taxon>
        <taxon>Gunneridae</taxon>
        <taxon>Pentapetalae</taxon>
        <taxon>rosids</taxon>
        <taxon>malvids</taxon>
        <taxon>Sapindales</taxon>
        <taxon>Sapindaceae</taxon>
        <taxon>Hippocastanoideae</taxon>
        <taxon>Acereae</taxon>
        <taxon>Dipteronia</taxon>
    </lineage>
</organism>
<accession>A0AAD9XHG0</accession>
<evidence type="ECO:0000313" key="2">
    <source>
        <dbReference type="Proteomes" id="UP001280121"/>
    </source>
</evidence>
<sequence length="150" mass="17128">MMDAVLEGIQPSLLESMRNFWNESFIEEDVRQDVFDIGPMKVLVIDGLPALFYQKYWVTVGSSVTTACVKCLTEGVAMDAMNDNTEDGFFGGLGKSDYEACNFCYILIYSKWRTLWELDFYDRAPTRKSIISILVSVICGWVIKLDFENL</sequence>
<keyword evidence="2" id="KW-1185">Reference proteome</keyword>
<dbReference type="AlphaFoldDB" id="A0AAD9XHG0"/>